<gene>
    <name evidence="1" type="ORF">CCMP2556_LOCUS45274</name>
</gene>
<dbReference type="EMBL" id="CAXAMN010025417">
    <property type="protein sequence ID" value="CAK9094995.1"/>
    <property type="molecule type" value="Genomic_DNA"/>
</dbReference>
<protein>
    <submittedName>
        <fullName evidence="1">Uncharacterized protein</fullName>
    </submittedName>
</protein>
<keyword evidence="2" id="KW-1185">Reference proteome</keyword>
<evidence type="ECO:0000313" key="1">
    <source>
        <dbReference type="EMBL" id="CAK9094995.1"/>
    </source>
</evidence>
<evidence type="ECO:0000313" key="2">
    <source>
        <dbReference type="Proteomes" id="UP001642484"/>
    </source>
</evidence>
<accession>A0ABP0R354</accession>
<sequence length="194" mass="22328">MDDEYPLVMNTCDPEDVMHENGETAMLQMLKEHFETIMRRFDAQDELLKTLADAPRGIARAERKPFWETYMPSFRSTRDDVSSSREDVTRRLELPEIELIEPPEPCEPVLSKAPARKGSQDTSGAAKRAQSEGFWAGFWELVFGFFLFGGDGGPETKGEEWERWVLKEDADYQRIRFRRNTVNFPEQSGLGNIA</sequence>
<name>A0ABP0R354_9DINO</name>
<proteinExistence type="predicted"/>
<reference evidence="1 2" key="1">
    <citation type="submission" date="2024-02" db="EMBL/GenBank/DDBJ databases">
        <authorList>
            <person name="Chen Y."/>
            <person name="Shah S."/>
            <person name="Dougan E. K."/>
            <person name="Thang M."/>
            <person name="Chan C."/>
        </authorList>
    </citation>
    <scope>NUCLEOTIDE SEQUENCE [LARGE SCALE GENOMIC DNA]</scope>
</reference>
<comment type="caution">
    <text evidence="1">The sequence shown here is derived from an EMBL/GenBank/DDBJ whole genome shotgun (WGS) entry which is preliminary data.</text>
</comment>
<dbReference type="Proteomes" id="UP001642484">
    <property type="component" value="Unassembled WGS sequence"/>
</dbReference>
<organism evidence="1 2">
    <name type="scientific">Durusdinium trenchii</name>
    <dbReference type="NCBI Taxonomy" id="1381693"/>
    <lineage>
        <taxon>Eukaryota</taxon>
        <taxon>Sar</taxon>
        <taxon>Alveolata</taxon>
        <taxon>Dinophyceae</taxon>
        <taxon>Suessiales</taxon>
        <taxon>Symbiodiniaceae</taxon>
        <taxon>Durusdinium</taxon>
    </lineage>
</organism>